<evidence type="ECO:0000313" key="1">
    <source>
        <dbReference type="EMBL" id="CAH1967360.1"/>
    </source>
</evidence>
<proteinExistence type="predicted"/>
<dbReference type="EMBL" id="CAKOFQ010006744">
    <property type="protein sequence ID" value="CAH1967360.1"/>
    <property type="molecule type" value="Genomic_DNA"/>
</dbReference>
<comment type="caution">
    <text evidence="1">The sequence shown here is derived from an EMBL/GenBank/DDBJ whole genome shotgun (WGS) entry which is preliminary data.</text>
</comment>
<reference evidence="1" key="1">
    <citation type="submission" date="2022-03" db="EMBL/GenBank/DDBJ databases">
        <authorList>
            <person name="Sayadi A."/>
        </authorList>
    </citation>
    <scope>NUCLEOTIDE SEQUENCE</scope>
</reference>
<keyword evidence="2" id="KW-1185">Reference proteome</keyword>
<accession>A0A9P0P3L0</accession>
<sequence length="20" mass="2381">MPFWLVQMPRREVHTIAVGL</sequence>
<name>A0A9P0P3L0_ACAOB</name>
<organism evidence="1 2">
    <name type="scientific">Acanthoscelides obtectus</name>
    <name type="common">Bean weevil</name>
    <name type="synonym">Bruchus obtectus</name>
    <dbReference type="NCBI Taxonomy" id="200917"/>
    <lineage>
        <taxon>Eukaryota</taxon>
        <taxon>Metazoa</taxon>
        <taxon>Ecdysozoa</taxon>
        <taxon>Arthropoda</taxon>
        <taxon>Hexapoda</taxon>
        <taxon>Insecta</taxon>
        <taxon>Pterygota</taxon>
        <taxon>Neoptera</taxon>
        <taxon>Endopterygota</taxon>
        <taxon>Coleoptera</taxon>
        <taxon>Polyphaga</taxon>
        <taxon>Cucujiformia</taxon>
        <taxon>Chrysomeloidea</taxon>
        <taxon>Chrysomelidae</taxon>
        <taxon>Bruchinae</taxon>
        <taxon>Bruchini</taxon>
        <taxon>Acanthoscelides</taxon>
    </lineage>
</organism>
<dbReference type="Proteomes" id="UP001152888">
    <property type="component" value="Unassembled WGS sequence"/>
</dbReference>
<gene>
    <name evidence="1" type="ORF">ACAOBT_LOCUS7361</name>
</gene>
<protein>
    <submittedName>
        <fullName evidence="1">Uncharacterized protein</fullName>
    </submittedName>
</protein>
<dbReference type="AlphaFoldDB" id="A0A9P0P3L0"/>
<evidence type="ECO:0000313" key="2">
    <source>
        <dbReference type="Proteomes" id="UP001152888"/>
    </source>
</evidence>